<proteinExistence type="predicted"/>
<evidence type="ECO:0000256" key="1">
    <source>
        <dbReference type="SAM" id="MobiDB-lite"/>
    </source>
</evidence>
<keyword evidence="2" id="KW-0732">Signal</keyword>
<dbReference type="RefSeq" id="WP_207143204.1">
    <property type="nucleotide sequence ID" value="NZ_JAEKJZ010000006.1"/>
</dbReference>
<name>A0A939EKK1_9HYPH</name>
<reference evidence="3" key="1">
    <citation type="submission" date="2020-12" db="EMBL/GenBank/DDBJ databases">
        <title>Oil enriched cultivation method for isolating marine PHA-producing bacteria.</title>
        <authorList>
            <person name="Zheng W."/>
            <person name="Yu S."/>
            <person name="Huang Y."/>
        </authorList>
    </citation>
    <scope>NUCLEOTIDE SEQUENCE</scope>
    <source>
        <strain evidence="3">SY-2-12</strain>
    </source>
</reference>
<evidence type="ECO:0000256" key="2">
    <source>
        <dbReference type="SAM" id="SignalP"/>
    </source>
</evidence>
<dbReference type="EMBL" id="JAEKJZ010000006">
    <property type="protein sequence ID" value="MBN9673375.1"/>
    <property type="molecule type" value="Genomic_DNA"/>
</dbReference>
<feature type="chain" id="PRO_5037368360" description="Cytochrome c domain-containing protein" evidence="2">
    <location>
        <begin position="51"/>
        <end position="126"/>
    </location>
</feature>
<accession>A0A939EKK1</accession>
<evidence type="ECO:0000313" key="3">
    <source>
        <dbReference type="EMBL" id="MBN9673375.1"/>
    </source>
</evidence>
<dbReference type="Proteomes" id="UP000664096">
    <property type="component" value="Unassembled WGS sequence"/>
</dbReference>
<feature type="signal peptide" evidence="2">
    <location>
        <begin position="1"/>
        <end position="50"/>
    </location>
</feature>
<evidence type="ECO:0008006" key="5">
    <source>
        <dbReference type="Google" id="ProtNLM"/>
    </source>
</evidence>
<comment type="caution">
    <text evidence="3">The sequence shown here is derived from an EMBL/GenBank/DDBJ whole genome shotgun (WGS) entry which is preliminary data.</text>
</comment>
<feature type="compositionally biased region" description="Basic and acidic residues" evidence="1">
    <location>
        <begin position="9"/>
        <end position="25"/>
    </location>
</feature>
<sequence length="126" mass="14056">MKTSAMVSLDDRKRRSKQNRSERRSERRKGPRFCLSLVAAFCLSANTLEAAPADPRQTFDSDCGACHGQGAIQLLRNSVEKTDAGLVMRDTGVALEIFLKSHFRHRNDNLIAVILEFVAQNRPDGP</sequence>
<evidence type="ECO:0000313" key="4">
    <source>
        <dbReference type="Proteomes" id="UP000664096"/>
    </source>
</evidence>
<protein>
    <recommendedName>
        <fullName evidence="5">Cytochrome c domain-containing protein</fullName>
    </recommendedName>
</protein>
<gene>
    <name evidence="3" type="ORF">JF539_23655</name>
</gene>
<dbReference type="AlphaFoldDB" id="A0A939EKK1"/>
<organism evidence="3 4">
    <name type="scientific">Roseibium aggregatum</name>
    <dbReference type="NCBI Taxonomy" id="187304"/>
    <lineage>
        <taxon>Bacteria</taxon>
        <taxon>Pseudomonadati</taxon>
        <taxon>Pseudomonadota</taxon>
        <taxon>Alphaproteobacteria</taxon>
        <taxon>Hyphomicrobiales</taxon>
        <taxon>Stappiaceae</taxon>
        <taxon>Roseibium</taxon>
    </lineage>
</organism>
<feature type="region of interest" description="Disordered" evidence="1">
    <location>
        <begin position="1"/>
        <end position="29"/>
    </location>
</feature>